<organism evidence="5 6">
    <name type="scientific">Lysinibacillus odysseyi 34hs-1 = NBRC 100172</name>
    <dbReference type="NCBI Taxonomy" id="1220589"/>
    <lineage>
        <taxon>Bacteria</taxon>
        <taxon>Bacillati</taxon>
        <taxon>Bacillota</taxon>
        <taxon>Bacilli</taxon>
        <taxon>Bacillales</taxon>
        <taxon>Bacillaceae</taxon>
        <taxon>Lysinibacillus</taxon>
    </lineage>
</organism>
<evidence type="ECO:0000313" key="6">
    <source>
        <dbReference type="Proteomes" id="UP000030437"/>
    </source>
</evidence>
<name>A0A0A3IN70_9BACI</name>
<proteinExistence type="inferred from homology"/>
<dbReference type="eggNOG" id="COG1929">
    <property type="taxonomic scope" value="Bacteria"/>
</dbReference>
<dbReference type="PANTHER" id="PTHR21599">
    <property type="entry name" value="GLYCERATE KINASE"/>
    <property type="match status" value="1"/>
</dbReference>
<keyword evidence="3 4" id="KW-0418">Kinase</keyword>
<protein>
    <submittedName>
        <fullName evidence="5">Glycerate kinase</fullName>
    </submittedName>
</protein>
<dbReference type="NCBIfam" id="TIGR00045">
    <property type="entry name" value="glycerate kinase"/>
    <property type="match status" value="1"/>
</dbReference>
<dbReference type="RefSeq" id="WP_036154349.1">
    <property type="nucleotide sequence ID" value="NZ_AVCX01000006.1"/>
</dbReference>
<dbReference type="Pfam" id="PF02595">
    <property type="entry name" value="Gly_kinase"/>
    <property type="match status" value="1"/>
</dbReference>
<evidence type="ECO:0000256" key="3">
    <source>
        <dbReference type="ARBA" id="ARBA00022777"/>
    </source>
</evidence>
<comment type="caution">
    <text evidence="5">The sequence shown here is derived from an EMBL/GenBank/DDBJ whole genome shotgun (WGS) entry which is preliminary data.</text>
</comment>
<dbReference type="EMBL" id="JPVP01000055">
    <property type="protein sequence ID" value="KGR84905.1"/>
    <property type="molecule type" value="Genomic_DNA"/>
</dbReference>
<dbReference type="STRING" id="1220589.CD32_10620"/>
<dbReference type="AlphaFoldDB" id="A0A0A3IN70"/>
<dbReference type="OrthoDB" id="9774290at2"/>
<dbReference type="GO" id="GO:0008887">
    <property type="term" value="F:glycerate kinase activity"/>
    <property type="evidence" value="ECO:0007669"/>
    <property type="project" value="UniProtKB-UniRule"/>
</dbReference>
<evidence type="ECO:0000313" key="5">
    <source>
        <dbReference type="EMBL" id="KGR84905.1"/>
    </source>
</evidence>
<dbReference type="PANTHER" id="PTHR21599:SF0">
    <property type="entry name" value="GLYCERATE KINASE"/>
    <property type="match status" value="1"/>
</dbReference>
<dbReference type="InterPro" id="IPR018193">
    <property type="entry name" value="Glyc_kinase_flavodox-like_fold"/>
</dbReference>
<gene>
    <name evidence="5" type="ORF">CD32_10620</name>
</gene>
<dbReference type="InterPro" id="IPR004381">
    <property type="entry name" value="Glycerate_kinase"/>
</dbReference>
<dbReference type="InterPro" id="IPR018197">
    <property type="entry name" value="Glycerate_kinase_RE-like"/>
</dbReference>
<dbReference type="Proteomes" id="UP000030437">
    <property type="component" value="Unassembled WGS sequence"/>
</dbReference>
<keyword evidence="6" id="KW-1185">Reference proteome</keyword>
<reference evidence="5 6" key="1">
    <citation type="submission" date="2014-02" db="EMBL/GenBank/DDBJ databases">
        <title>Draft genome sequence of Lysinibacillus odysseyi NBRC 100172.</title>
        <authorList>
            <person name="Zhang F."/>
            <person name="Wang G."/>
            <person name="Zhang L."/>
        </authorList>
    </citation>
    <scope>NUCLEOTIDE SEQUENCE [LARGE SCALE GENOMIC DNA]</scope>
    <source>
        <strain evidence="5 6">NBRC 100172</strain>
    </source>
</reference>
<dbReference type="Gene3D" id="3.90.1510.10">
    <property type="entry name" value="Glycerate kinase, domain 2"/>
    <property type="match status" value="1"/>
</dbReference>
<evidence type="ECO:0000256" key="1">
    <source>
        <dbReference type="ARBA" id="ARBA00006284"/>
    </source>
</evidence>
<dbReference type="SUPFAM" id="SSF110738">
    <property type="entry name" value="Glycerate kinase I"/>
    <property type="match status" value="1"/>
</dbReference>
<dbReference type="GO" id="GO:0031388">
    <property type="term" value="P:organic acid phosphorylation"/>
    <property type="evidence" value="ECO:0007669"/>
    <property type="project" value="UniProtKB-UniRule"/>
</dbReference>
<dbReference type="PIRSF" id="PIRSF006078">
    <property type="entry name" value="GlxK"/>
    <property type="match status" value="1"/>
</dbReference>
<evidence type="ECO:0000256" key="2">
    <source>
        <dbReference type="ARBA" id="ARBA00022679"/>
    </source>
</evidence>
<comment type="similarity">
    <text evidence="1 4">Belongs to the glycerate kinase type-1 family.</text>
</comment>
<sequence length="375" mass="40302">MKIIISPDSFKGTLTALEAAKSIEQGIKQAYPEAETVLLPVADGGEGTMEALVLATDGHFVQTTVLDPLGREIEASFGVLGNQSTCVIEMASASGITLLHNNERNPRIASTFGTGQLIKAALDQGFRDFIVCIGGSATNDAGVGMLRALGLRLVDEYGRDVQKTIDGLYEVKSLDFSTWDTRLHDTTIAIACDVNNPLVGENGATAVFGPQKGVKPEEMDYFDEALTHWANIVEAEKGTRLHDYQGAGAAGGMGGALIAFLNGKFHQGIQLVLDVMKFCEKIQGADYIVTGEGKSDRQTLHGKAPMGVLHCAKQFNIPVLLLSGCIEKQDRELLAPHFQQTVSVVNESVSNDMAMKEAARCLSQRAYETFQHLIG</sequence>
<dbReference type="Gene3D" id="3.40.50.10350">
    <property type="entry name" value="Glycerate kinase, domain 1"/>
    <property type="match status" value="1"/>
</dbReference>
<evidence type="ECO:0000256" key="4">
    <source>
        <dbReference type="PIRNR" id="PIRNR006078"/>
    </source>
</evidence>
<dbReference type="InterPro" id="IPR036129">
    <property type="entry name" value="Glycerate_kinase_sf"/>
</dbReference>
<keyword evidence="2 4" id="KW-0808">Transferase</keyword>
<accession>A0A0A3IN70</accession>